<comment type="caution">
    <text evidence="1">The sequence shown here is derived from an EMBL/GenBank/DDBJ whole genome shotgun (WGS) entry which is preliminary data.</text>
</comment>
<dbReference type="EMBL" id="MNBE01000567">
    <property type="protein sequence ID" value="OKP08571.1"/>
    <property type="molecule type" value="Genomic_DNA"/>
</dbReference>
<sequence>MFATNPSAGGLGAAELWAVKLWIRETADHVLQPSLYWKQKIAALLEIIAEVRAEIINSRHSEADGWERVKKNPARFRLRKEAPVKVFKYIPRAHNSIK</sequence>
<evidence type="ECO:0000313" key="2">
    <source>
        <dbReference type="Proteomes" id="UP000186955"/>
    </source>
</evidence>
<protein>
    <submittedName>
        <fullName evidence="1">Uncharacterized protein</fullName>
    </submittedName>
</protein>
<evidence type="ECO:0000313" key="1">
    <source>
        <dbReference type="EMBL" id="OKP08571.1"/>
    </source>
</evidence>
<name>A0A1Q5U7Y4_9EURO</name>
<accession>A0A1Q5U7Y4</accession>
<dbReference type="AlphaFoldDB" id="A0A1Q5U7Y4"/>
<organism evidence="1 2">
    <name type="scientific">Penicillium subrubescens</name>
    <dbReference type="NCBI Taxonomy" id="1316194"/>
    <lineage>
        <taxon>Eukaryota</taxon>
        <taxon>Fungi</taxon>
        <taxon>Dikarya</taxon>
        <taxon>Ascomycota</taxon>
        <taxon>Pezizomycotina</taxon>
        <taxon>Eurotiomycetes</taxon>
        <taxon>Eurotiomycetidae</taxon>
        <taxon>Eurotiales</taxon>
        <taxon>Aspergillaceae</taxon>
        <taxon>Penicillium</taxon>
    </lineage>
</organism>
<reference evidence="1 2" key="1">
    <citation type="submission" date="2016-10" db="EMBL/GenBank/DDBJ databases">
        <title>Genome sequence of the ascomycete fungus Penicillium subrubescens.</title>
        <authorList>
            <person name="De Vries R.P."/>
            <person name="Peng M."/>
            <person name="Dilokpimol A."/>
            <person name="Hilden K."/>
            <person name="Makela M.R."/>
            <person name="Grigoriev I."/>
            <person name="Riley R."/>
            <person name="Granchi Z."/>
        </authorList>
    </citation>
    <scope>NUCLEOTIDE SEQUENCE [LARGE SCALE GENOMIC DNA]</scope>
    <source>
        <strain evidence="1 2">CBS 132785</strain>
    </source>
</reference>
<gene>
    <name evidence="1" type="ORF">PENSUB_5558</name>
</gene>
<proteinExistence type="predicted"/>
<dbReference type="Proteomes" id="UP000186955">
    <property type="component" value="Unassembled WGS sequence"/>
</dbReference>
<keyword evidence="2" id="KW-1185">Reference proteome</keyword>